<keyword evidence="7" id="KW-1185">Reference proteome</keyword>
<dbReference type="GO" id="GO:0022857">
    <property type="term" value="F:transmembrane transporter activity"/>
    <property type="evidence" value="ECO:0007669"/>
    <property type="project" value="InterPro"/>
</dbReference>
<dbReference type="InterPro" id="IPR005828">
    <property type="entry name" value="MFS_sugar_transport-like"/>
</dbReference>
<dbReference type="AlphaFoldDB" id="A0A1Q5ULJ4"/>
<reference evidence="6 7" key="1">
    <citation type="submission" date="2016-10" db="EMBL/GenBank/DDBJ databases">
        <title>Genome sequence of the ascomycete fungus Penicillium subrubescens.</title>
        <authorList>
            <person name="De Vries R.P."/>
            <person name="Peng M."/>
            <person name="Dilokpimol A."/>
            <person name="Hilden K."/>
            <person name="Makela M.R."/>
            <person name="Grigoriev I."/>
            <person name="Riley R."/>
            <person name="Granchi Z."/>
        </authorList>
    </citation>
    <scope>NUCLEOTIDE SEQUENCE [LARGE SCALE GENOMIC DNA]</scope>
    <source>
        <strain evidence="6 7">CBS 132785</strain>
    </source>
</reference>
<dbReference type="Pfam" id="PF00083">
    <property type="entry name" value="Sugar_tr"/>
    <property type="match status" value="1"/>
</dbReference>
<dbReference type="GO" id="GO:0016020">
    <property type="term" value="C:membrane"/>
    <property type="evidence" value="ECO:0007669"/>
    <property type="project" value="UniProtKB-SubCell"/>
</dbReference>
<keyword evidence="4 5" id="KW-0472">Membrane</keyword>
<keyword evidence="3 5" id="KW-1133">Transmembrane helix</keyword>
<evidence type="ECO:0000256" key="2">
    <source>
        <dbReference type="ARBA" id="ARBA00022692"/>
    </source>
</evidence>
<evidence type="ECO:0000256" key="5">
    <source>
        <dbReference type="SAM" id="Phobius"/>
    </source>
</evidence>
<keyword evidence="2 5" id="KW-0812">Transmembrane</keyword>
<organism evidence="6 7">
    <name type="scientific">Penicillium subrubescens</name>
    <dbReference type="NCBI Taxonomy" id="1316194"/>
    <lineage>
        <taxon>Eukaryota</taxon>
        <taxon>Fungi</taxon>
        <taxon>Dikarya</taxon>
        <taxon>Ascomycota</taxon>
        <taxon>Pezizomycotina</taxon>
        <taxon>Eurotiomycetes</taxon>
        <taxon>Eurotiomycetidae</taxon>
        <taxon>Eurotiales</taxon>
        <taxon>Aspergillaceae</taxon>
        <taxon>Penicillium</taxon>
    </lineage>
</organism>
<dbReference type="InterPro" id="IPR036259">
    <property type="entry name" value="MFS_trans_sf"/>
</dbReference>
<evidence type="ECO:0000313" key="6">
    <source>
        <dbReference type="EMBL" id="OKP13313.1"/>
    </source>
</evidence>
<dbReference type="Proteomes" id="UP000186955">
    <property type="component" value="Unassembled WGS sequence"/>
</dbReference>
<feature type="transmembrane region" description="Helical" evidence="5">
    <location>
        <begin position="12"/>
        <end position="30"/>
    </location>
</feature>
<evidence type="ECO:0000313" key="7">
    <source>
        <dbReference type="Proteomes" id="UP000186955"/>
    </source>
</evidence>
<comment type="subcellular location">
    <subcellularLocation>
        <location evidence="1">Membrane</location>
    </subcellularLocation>
</comment>
<proteinExistence type="predicted"/>
<sequence length="82" mass="9529">MAKERPLTRLAPVYTQWVQIGIMIIIYVFLPESPAWCATRGDGERVKKELLKLNRGVKDYNLEQQYELLILTVEHEKQGAVE</sequence>
<evidence type="ECO:0000256" key="3">
    <source>
        <dbReference type="ARBA" id="ARBA00022989"/>
    </source>
</evidence>
<comment type="caution">
    <text evidence="6">The sequence shown here is derived from an EMBL/GenBank/DDBJ whole genome shotgun (WGS) entry which is preliminary data.</text>
</comment>
<evidence type="ECO:0000256" key="4">
    <source>
        <dbReference type="ARBA" id="ARBA00023136"/>
    </source>
</evidence>
<dbReference type="Gene3D" id="1.20.1250.20">
    <property type="entry name" value="MFS general substrate transporter like domains"/>
    <property type="match status" value="1"/>
</dbReference>
<evidence type="ECO:0000256" key="1">
    <source>
        <dbReference type="ARBA" id="ARBA00004370"/>
    </source>
</evidence>
<dbReference type="EMBL" id="MNBE01000136">
    <property type="protein sequence ID" value="OKP13313.1"/>
    <property type="molecule type" value="Genomic_DNA"/>
</dbReference>
<protein>
    <submittedName>
        <fullName evidence="6">Uncharacterized protein</fullName>
    </submittedName>
</protein>
<gene>
    <name evidence="6" type="ORF">PENSUB_1044</name>
</gene>
<accession>A0A1Q5ULJ4</accession>
<name>A0A1Q5ULJ4_9EURO</name>